<dbReference type="Proteomes" id="UP000824533">
    <property type="component" value="Linkage Group LG01"/>
</dbReference>
<proteinExistence type="predicted"/>
<accession>A0ACC1DK76</accession>
<organism evidence="1 2">
    <name type="scientific">Dendrolimus kikuchii</name>
    <dbReference type="NCBI Taxonomy" id="765133"/>
    <lineage>
        <taxon>Eukaryota</taxon>
        <taxon>Metazoa</taxon>
        <taxon>Ecdysozoa</taxon>
        <taxon>Arthropoda</taxon>
        <taxon>Hexapoda</taxon>
        <taxon>Insecta</taxon>
        <taxon>Pterygota</taxon>
        <taxon>Neoptera</taxon>
        <taxon>Endopterygota</taxon>
        <taxon>Lepidoptera</taxon>
        <taxon>Glossata</taxon>
        <taxon>Ditrysia</taxon>
        <taxon>Bombycoidea</taxon>
        <taxon>Lasiocampidae</taxon>
        <taxon>Dendrolimus</taxon>
    </lineage>
</organism>
<evidence type="ECO:0000313" key="2">
    <source>
        <dbReference type="Proteomes" id="UP000824533"/>
    </source>
</evidence>
<dbReference type="EMBL" id="CM034387">
    <property type="protein sequence ID" value="KAJ0184368.1"/>
    <property type="molecule type" value="Genomic_DNA"/>
</dbReference>
<reference evidence="1 2" key="1">
    <citation type="journal article" date="2021" name="Front. Genet.">
        <title>Chromosome-Level Genome Assembly Reveals Significant Gene Expansion in the Toll and IMD Signaling Pathways of Dendrolimus kikuchii.</title>
        <authorList>
            <person name="Zhou J."/>
            <person name="Wu P."/>
            <person name="Xiong Z."/>
            <person name="Liu N."/>
            <person name="Zhao N."/>
            <person name="Ji M."/>
            <person name="Qiu Y."/>
            <person name="Yang B."/>
        </authorList>
    </citation>
    <scope>NUCLEOTIDE SEQUENCE [LARGE SCALE GENOMIC DNA]</scope>
    <source>
        <strain evidence="1">Ann1</strain>
    </source>
</reference>
<sequence>MSAPCKELVTLLSEYAMVCRGCLAASGEMKNMFEWGLHKEFAKYTDVQIRRADGISELICSACEESLVICKNFRSQCQQSDLLLRKSLMINNSDVPEVHAAASSTGAAGTIVIVSSGTASLPRLSGVPVRTASDVAPGRVEARAAVSSAGSSLPAKRAVANAKVSKFRIVAKPTSRLWDKPGICGLSSACTSGATNPTSARSAVKTSELVSRAEAFFRYEAKSGSKTTKKASKAVYTEAGLGRDGMDALGPYWADTYQEVSLNTADVKSETPSDDDTPLKQLLEAPCKELVTLLSEYAMVCRGCLAASGEMKNMFEWGLHKEFAKYTDVQIRRADGISELICSACEDSLVICKNFRSQCQQSDLRLRKSLMRGWDRSDWADTYQEVSLNTADVKSETPSDDDTPLKQLLEAPYKELATPLSEYAMVCRGCLAASGEMKNMFEWGLHKEFAKYTDVQIRRADGISELICSACEESLVICKNFRSQCQQSDLLLRNSLMSKHQDDNQLNRVTTVLGDNSMTINVTAPDEHAKIYLNCPYSCQEKYLKRKDLQLHLDRVHSKRDFNIDIKYFCHYSNCSYGIELEEKFFSGRKYLNQHFNKIHKSKLFVCDFCKLSFAVNSDYTRHLKSCNLKFTCDICQTDYKTHDRLLVHLMRRHPDMHKSYKAQRAEKRKAKVVTETKKIKSDYKFDYICDSPKRSFATQTLEENLKNDVHFSTWHPRNEFEIKKDEISTQTVFEDLLSLKSQSEDDSLFESVSLSDIQTQTFPTEFGLSRSNKETLTSETQSPDLSIKETQTCFCHYDSPIPSSRLLDSMSSSPCSLNLTSTETQTAEFKTALRSDVLLSFNSAQTQTSFETEAGSL</sequence>
<comment type="caution">
    <text evidence="1">The sequence shown here is derived from an EMBL/GenBank/DDBJ whole genome shotgun (WGS) entry which is preliminary data.</text>
</comment>
<evidence type="ECO:0000313" key="1">
    <source>
        <dbReference type="EMBL" id="KAJ0184368.1"/>
    </source>
</evidence>
<gene>
    <name evidence="1" type="ORF">K1T71_000791</name>
</gene>
<keyword evidence="2" id="KW-1185">Reference proteome</keyword>
<name>A0ACC1DK76_9NEOP</name>
<protein>
    <submittedName>
        <fullName evidence="1">Uncharacterized protein</fullName>
    </submittedName>
</protein>